<dbReference type="PANTHER" id="PTHR46708:SF2">
    <property type="entry name" value="FIBRONECTIN TYPE-III DOMAIN-CONTAINING PROTEIN"/>
    <property type="match status" value="1"/>
</dbReference>
<dbReference type="InterPro" id="IPR036116">
    <property type="entry name" value="FN3_sf"/>
</dbReference>
<proteinExistence type="predicted"/>
<dbReference type="Gene3D" id="2.60.40.10">
    <property type="entry name" value="Immunoglobulins"/>
    <property type="match status" value="2"/>
</dbReference>
<feature type="domain" description="Fibronectin type-III" evidence="2">
    <location>
        <begin position="88"/>
        <end position="180"/>
    </location>
</feature>
<evidence type="ECO:0000313" key="3">
    <source>
        <dbReference type="WBParaSite" id="MCU_012929-RA"/>
    </source>
</evidence>
<dbReference type="SMART" id="SM00060">
    <property type="entry name" value="FN3"/>
    <property type="match status" value="1"/>
</dbReference>
<dbReference type="PROSITE" id="PS50853">
    <property type="entry name" value="FN3"/>
    <property type="match status" value="2"/>
</dbReference>
<dbReference type="WBParaSite" id="MCU_012929-RA">
    <property type="protein sequence ID" value="MCU_012929-RA"/>
    <property type="gene ID" value="MCU_012929"/>
</dbReference>
<reference evidence="3" key="1">
    <citation type="submission" date="2019-11" db="UniProtKB">
        <authorList>
            <consortium name="WormBaseParasite"/>
        </authorList>
    </citation>
    <scope>IDENTIFICATION</scope>
</reference>
<sequence length="180" mass="18757">VVTISTSSIKATVQPLDDSSHIDQYKITVKDNDKTKSCVVDAKTEPLECTFEGLSAGTKYTVVACSWNAAGQICSDSVESFGWTKPNAPASVTVTPSSNTSMDVSVKAPADPAGIGRYEVTVVGVELIKSCTIPQGNELECRVEGLQSATGYTVTVSACVNGVDPAVCSENVTASGWTKP</sequence>
<dbReference type="InterPro" id="IPR013783">
    <property type="entry name" value="Ig-like_fold"/>
</dbReference>
<dbReference type="InterPro" id="IPR050991">
    <property type="entry name" value="ECM_Regulatory_Proteins"/>
</dbReference>
<dbReference type="SUPFAM" id="SSF49265">
    <property type="entry name" value="Fibronectin type III"/>
    <property type="match status" value="1"/>
</dbReference>
<dbReference type="CDD" id="cd00063">
    <property type="entry name" value="FN3"/>
    <property type="match status" value="2"/>
</dbReference>
<keyword evidence="1" id="KW-0677">Repeat</keyword>
<name>A0A5K3FYD2_MESCO</name>
<evidence type="ECO:0000259" key="2">
    <source>
        <dbReference type="PROSITE" id="PS50853"/>
    </source>
</evidence>
<dbReference type="PANTHER" id="PTHR46708">
    <property type="entry name" value="TENASCIN"/>
    <property type="match status" value="1"/>
</dbReference>
<dbReference type="InterPro" id="IPR003961">
    <property type="entry name" value="FN3_dom"/>
</dbReference>
<organism evidence="3">
    <name type="scientific">Mesocestoides corti</name>
    <name type="common">Flatworm</name>
    <dbReference type="NCBI Taxonomy" id="53468"/>
    <lineage>
        <taxon>Eukaryota</taxon>
        <taxon>Metazoa</taxon>
        <taxon>Spiralia</taxon>
        <taxon>Lophotrochozoa</taxon>
        <taxon>Platyhelminthes</taxon>
        <taxon>Cestoda</taxon>
        <taxon>Eucestoda</taxon>
        <taxon>Cyclophyllidea</taxon>
        <taxon>Mesocestoididae</taxon>
        <taxon>Mesocestoides</taxon>
    </lineage>
</organism>
<dbReference type="AlphaFoldDB" id="A0A5K3FYD2"/>
<protein>
    <submittedName>
        <fullName evidence="3">Fibronectin type-III domain-containing protein</fullName>
    </submittedName>
</protein>
<accession>A0A5K3FYD2</accession>
<evidence type="ECO:0000256" key="1">
    <source>
        <dbReference type="ARBA" id="ARBA00022737"/>
    </source>
</evidence>
<feature type="domain" description="Fibronectin type-III" evidence="2">
    <location>
        <begin position="1"/>
        <end position="87"/>
    </location>
</feature>
<dbReference type="Pfam" id="PF00041">
    <property type="entry name" value="fn3"/>
    <property type="match status" value="2"/>
</dbReference>